<organism evidence="1 2">
    <name type="scientific">Piscinibacter gummiphilus</name>
    <dbReference type="NCBI Taxonomy" id="946333"/>
    <lineage>
        <taxon>Bacteria</taxon>
        <taxon>Pseudomonadati</taxon>
        <taxon>Pseudomonadota</taxon>
        <taxon>Betaproteobacteria</taxon>
        <taxon>Burkholderiales</taxon>
        <taxon>Sphaerotilaceae</taxon>
        <taxon>Piscinibacter</taxon>
    </lineage>
</organism>
<keyword evidence="2" id="KW-1185">Reference proteome</keyword>
<evidence type="ECO:0000313" key="1">
    <source>
        <dbReference type="EMBL" id="WOB06963.1"/>
    </source>
</evidence>
<accession>A0ABZ0CPS3</accession>
<dbReference type="EMBL" id="CP136336">
    <property type="protein sequence ID" value="WOB06963.1"/>
    <property type="molecule type" value="Genomic_DNA"/>
</dbReference>
<evidence type="ECO:0000313" key="2">
    <source>
        <dbReference type="Proteomes" id="UP001303946"/>
    </source>
</evidence>
<protein>
    <submittedName>
        <fullName evidence="1">Nuclear transport factor 2 family protein</fullName>
    </submittedName>
</protein>
<dbReference type="SUPFAM" id="SSF54427">
    <property type="entry name" value="NTF2-like"/>
    <property type="match status" value="1"/>
</dbReference>
<dbReference type="InterPro" id="IPR032710">
    <property type="entry name" value="NTF2-like_dom_sf"/>
</dbReference>
<name>A0ABZ0CPS3_9BURK</name>
<proteinExistence type="predicted"/>
<dbReference type="RefSeq" id="WP_316699618.1">
    <property type="nucleotide sequence ID" value="NZ_CP136336.1"/>
</dbReference>
<dbReference type="Proteomes" id="UP001303946">
    <property type="component" value="Chromosome"/>
</dbReference>
<sequence>MTTEESANLATVRAYIKALESGAVGEALASFSTSDAVQIELPNKLNPQGGQSDLPTLLMRAEQGQKLLQHQTYKVRSEVAQNSTVAVEAEWSAVMAVPIASLPAGATMRAHFAMFFEFSEGRISRQRNYDCFDPW</sequence>
<reference evidence="1 2" key="1">
    <citation type="submission" date="2023-10" db="EMBL/GenBank/DDBJ databases">
        <title>Bacteria for the degradation of biodegradable plastic PBAT(Polybutylene adipate terephthalate).</title>
        <authorList>
            <person name="Weon H.-Y."/>
            <person name="Yeon J."/>
        </authorList>
    </citation>
    <scope>NUCLEOTIDE SEQUENCE [LARGE SCALE GENOMIC DNA]</scope>
    <source>
        <strain evidence="1 2">SBD 7-3</strain>
    </source>
</reference>
<dbReference type="Gene3D" id="3.10.450.50">
    <property type="match status" value="1"/>
</dbReference>
<gene>
    <name evidence="1" type="ORF">RXV79_18795</name>
</gene>